<keyword evidence="2" id="KW-1185">Reference proteome</keyword>
<evidence type="ECO:0000313" key="1">
    <source>
        <dbReference type="EMBL" id="CAH1413778.1"/>
    </source>
</evidence>
<protein>
    <recommendedName>
        <fullName evidence="3">Kinesin motor domain-containing protein</fullName>
    </recommendedName>
</protein>
<evidence type="ECO:0008006" key="3">
    <source>
        <dbReference type="Google" id="ProtNLM"/>
    </source>
</evidence>
<comment type="caution">
    <text evidence="1">The sequence shown here is derived from an EMBL/GenBank/DDBJ whole genome shotgun (WGS) entry which is preliminary data.</text>
</comment>
<accession>A0AAU9LMX9</accession>
<organism evidence="1 2">
    <name type="scientific">Lactuca virosa</name>
    <dbReference type="NCBI Taxonomy" id="75947"/>
    <lineage>
        <taxon>Eukaryota</taxon>
        <taxon>Viridiplantae</taxon>
        <taxon>Streptophyta</taxon>
        <taxon>Embryophyta</taxon>
        <taxon>Tracheophyta</taxon>
        <taxon>Spermatophyta</taxon>
        <taxon>Magnoliopsida</taxon>
        <taxon>eudicotyledons</taxon>
        <taxon>Gunneridae</taxon>
        <taxon>Pentapetalae</taxon>
        <taxon>asterids</taxon>
        <taxon>campanulids</taxon>
        <taxon>Asterales</taxon>
        <taxon>Asteraceae</taxon>
        <taxon>Cichorioideae</taxon>
        <taxon>Cichorieae</taxon>
        <taxon>Lactucinae</taxon>
        <taxon>Lactuca</taxon>
    </lineage>
</organism>
<name>A0AAU9LMX9_9ASTR</name>
<dbReference type="AlphaFoldDB" id="A0AAU9LMX9"/>
<gene>
    <name evidence="1" type="ORF">LVIROSA_LOCUS1725</name>
</gene>
<evidence type="ECO:0000313" key="2">
    <source>
        <dbReference type="Proteomes" id="UP001157418"/>
    </source>
</evidence>
<dbReference type="EMBL" id="CAKMRJ010000001">
    <property type="protein sequence ID" value="CAH1413778.1"/>
    <property type="molecule type" value="Genomic_DNA"/>
</dbReference>
<dbReference type="Proteomes" id="UP001157418">
    <property type="component" value="Unassembled WGS sequence"/>
</dbReference>
<sequence length="166" mass="18155">MYSKGGYGGRSPVGFPSADELIGDPVDSMPRLGGGDSISVTIRFRPLSEREYQRGDEVSWYADGDKLVRNEYNPVTSYAFGVTFLSNKLVYMDVVFSLKKFGEGNWGAATNHHPPTSSTAIDMHGSINSCYFQMPSSKNLPSIPPGGQPPMSPHSTFYLIHLVANQ</sequence>
<reference evidence="1 2" key="1">
    <citation type="submission" date="2022-01" db="EMBL/GenBank/DDBJ databases">
        <authorList>
            <person name="Xiong W."/>
            <person name="Schranz E."/>
        </authorList>
    </citation>
    <scope>NUCLEOTIDE SEQUENCE [LARGE SCALE GENOMIC DNA]</scope>
</reference>
<proteinExistence type="predicted"/>